<dbReference type="PANTHER" id="PTHR36836">
    <property type="entry name" value="COLANIC ACID BIOSYNTHESIS PROTEIN WCAK"/>
    <property type="match status" value="1"/>
</dbReference>
<gene>
    <name evidence="2" type="ORF">FK220_017145</name>
</gene>
<proteinExistence type="predicted"/>
<sequence length="370" mass="42768">MFKTDIIFSGYYGMKNTGDDAFVEIANWGSSKFWGVESKRFLAKEGLLPKTLEPVLGYPFSIPKTYLLQRKWLLHQTKYSVLAGGSVFNDVQPGSIKDVTLRMKVRHKRLKLGAIGVSIGPFKSVKKENEIIEYLKHMDFLSVRDKRSYEYASSLNLEYNPVESFDIAAMLPEIYNFSKLPKEKNSNIIGISFNNEESHLINGDLVNEKRRRTFIISLLRYLSNHGNYEFRFFVFNANPVRGDEAVTNEIIQKSQIVNYEIFQYQRSTINTWNALRECAVMISSRLHASIFACFADVPFFSIEYHKKCTDFLKDVGQDESYLWGDGEIDFVKAAQSVLSILQNDRTYIPPAYKEEMIEKARLNFTAFKIR</sequence>
<dbReference type="Pfam" id="PF04230">
    <property type="entry name" value="PS_pyruv_trans"/>
    <property type="match status" value="1"/>
</dbReference>
<dbReference type="InterPro" id="IPR007345">
    <property type="entry name" value="Polysacch_pyruvyl_Trfase"/>
</dbReference>
<evidence type="ECO:0000313" key="2">
    <source>
        <dbReference type="EMBL" id="NHF61081.1"/>
    </source>
</evidence>
<reference evidence="2" key="2">
    <citation type="submission" date="2020-03" db="EMBL/GenBank/DDBJ databases">
        <title>Flavobacteriaceae bacterium strain TP-CH-4, a member of the family Flavobacteriaceae isolated from a deep-sea seamount.</title>
        <authorList>
            <person name="Zhang D.-C."/>
        </authorList>
    </citation>
    <scope>NUCLEOTIDE SEQUENCE</scope>
    <source>
        <strain evidence="2">TP-CH-4</strain>
    </source>
</reference>
<keyword evidence="3" id="KW-1185">Reference proteome</keyword>
<evidence type="ECO:0000259" key="1">
    <source>
        <dbReference type="Pfam" id="PF04230"/>
    </source>
</evidence>
<dbReference type="GO" id="GO:0016740">
    <property type="term" value="F:transferase activity"/>
    <property type="evidence" value="ECO:0007669"/>
    <property type="project" value="UniProtKB-KW"/>
</dbReference>
<organism evidence="2 3">
    <name type="scientific">Pelagihabitans pacificus</name>
    <dbReference type="NCBI Taxonomy" id="2696054"/>
    <lineage>
        <taxon>Bacteria</taxon>
        <taxon>Pseudomonadati</taxon>
        <taxon>Bacteroidota</taxon>
        <taxon>Flavobacteriia</taxon>
        <taxon>Flavobacteriales</taxon>
        <taxon>Flavobacteriaceae</taxon>
        <taxon>Pelagihabitans</taxon>
    </lineage>
</organism>
<feature type="domain" description="Polysaccharide pyruvyl transferase" evidence="1">
    <location>
        <begin position="68"/>
        <end position="305"/>
    </location>
</feature>
<comment type="caution">
    <text evidence="2">The sequence shown here is derived from an EMBL/GenBank/DDBJ whole genome shotgun (WGS) entry which is preliminary data.</text>
</comment>
<dbReference type="RefSeq" id="WP_152575584.1">
    <property type="nucleotide sequence ID" value="NZ_VIKU02000006.1"/>
</dbReference>
<dbReference type="EMBL" id="VIKU02000006">
    <property type="protein sequence ID" value="NHF61081.1"/>
    <property type="molecule type" value="Genomic_DNA"/>
</dbReference>
<evidence type="ECO:0000313" key="3">
    <source>
        <dbReference type="Proteomes" id="UP000707206"/>
    </source>
</evidence>
<dbReference type="AlphaFoldDB" id="A0A967ECC4"/>
<name>A0A967ECC4_9FLAO</name>
<dbReference type="PANTHER" id="PTHR36836:SF1">
    <property type="entry name" value="COLANIC ACID BIOSYNTHESIS PROTEIN WCAK"/>
    <property type="match status" value="1"/>
</dbReference>
<dbReference type="Proteomes" id="UP000707206">
    <property type="component" value="Unassembled WGS sequence"/>
</dbReference>
<reference evidence="2" key="1">
    <citation type="submission" date="2019-07" db="EMBL/GenBank/DDBJ databases">
        <authorList>
            <person name="De-Chao Zhang Q."/>
        </authorList>
    </citation>
    <scope>NUCLEOTIDE SEQUENCE</scope>
    <source>
        <strain evidence="2">TP-CH-4</strain>
    </source>
</reference>
<keyword evidence="2" id="KW-0808">Transferase</keyword>
<accession>A0A967ECC4</accession>
<protein>
    <submittedName>
        <fullName evidence="2">Polysaccharide pyruvyl transferase family protein</fullName>
    </submittedName>
</protein>